<dbReference type="EMBL" id="QFQP01000010">
    <property type="protein sequence ID" value="PZR13319.1"/>
    <property type="molecule type" value="Genomic_DNA"/>
</dbReference>
<reference evidence="1 2" key="1">
    <citation type="submission" date="2017-08" db="EMBL/GenBank/DDBJ databases">
        <title>Infants hospitalized years apart are colonized by the same room-sourced microbial strains.</title>
        <authorList>
            <person name="Brooks B."/>
            <person name="Olm M.R."/>
            <person name="Firek B.A."/>
            <person name="Baker R."/>
            <person name="Thomas B.C."/>
            <person name="Morowitz M.J."/>
            <person name="Banfield J.F."/>
        </authorList>
    </citation>
    <scope>NUCLEOTIDE SEQUENCE [LARGE SCALE GENOMIC DNA]</scope>
    <source>
        <strain evidence="1">S2_003_000_R2_14</strain>
    </source>
</reference>
<dbReference type="AlphaFoldDB" id="A0A2W5TCX5"/>
<evidence type="ECO:0000313" key="2">
    <source>
        <dbReference type="Proteomes" id="UP000249061"/>
    </source>
</evidence>
<protein>
    <submittedName>
        <fullName evidence="1">Cell wall protein</fullName>
    </submittedName>
</protein>
<name>A0A2W5TCX5_9BACT</name>
<organism evidence="1 2">
    <name type="scientific">Archangium gephyra</name>
    <dbReference type="NCBI Taxonomy" id="48"/>
    <lineage>
        <taxon>Bacteria</taxon>
        <taxon>Pseudomonadati</taxon>
        <taxon>Myxococcota</taxon>
        <taxon>Myxococcia</taxon>
        <taxon>Myxococcales</taxon>
        <taxon>Cystobacterineae</taxon>
        <taxon>Archangiaceae</taxon>
        <taxon>Archangium</taxon>
    </lineage>
</organism>
<evidence type="ECO:0000313" key="1">
    <source>
        <dbReference type="EMBL" id="PZR13319.1"/>
    </source>
</evidence>
<comment type="caution">
    <text evidence="1">The sequence shown here is derived from an EMBL/GenBank/DDBJ whole genome shotgun (WGS) entry which is preliminary data.</text>
</comment>
<accession>A0A2W5TCX5</accession>
<proteinExistence type="predicted"/>
<gene>
    <name evidence="1" type="ORF">DI536_13620</name>
</gene>
<dbReference type="Proteomes" id="UP000249061">
    <property type="component" value="Unassembled WGS sequence"/>
</dbReference>
<sequence length="145" mass="15134">MSVDRAIRDMVADEVARALAPIHAQLAALNANSTVIARLATALGTPIKRGPGRPPKALTAVAVPTAGRRGRRSENTGRACAVIGCGRDARSKGYCAAHYQKYRMLDRTGRLPPGWVADAAPNSVENIALPRGRAGAAAIAASKKK</sequence>